<comment type="subcellular location">
    <subcellularLocation>
        <location evidence="1">Membrane</location>
    </subcellularLocation>
</comment>
<keyword evidence="5" id="KW-1185">Reference proteome</keyword>
<dbReference type="PANTHER" id="PTHR37042">
    <property type="entry name" value="OUTER MEMBRANE PROTEIN RV1973"/>
    <property type="match status" value="1"/>
</dbReference>
<keyword evidence="2 3" id="KW-0472">Membrane</keyword>
<reference evidence="5" key="1">
    <citation type="journal article" date="2019" name="Int. J. Syst. Evol. Microbiol.">
        <title>The Global Catalogue of Microorganisms (GCM) 10K type strain sequencing project: providing services to taxonomists for standard genome sequencing and annotation.</title>
        <authorList>
            <consortium name="The Broad Institute Genomics Platform"/>
            <consortium name="The Broad Institute Genome Sequencing Center for Infectious Disease"/>
            <person name="Wu L."/>
            <person name="Ma J."/>
        </authorList>
    </citation>
    <scope>NUCLEOTIDE SEQUENCE [LARGE SCALE GENOMIC DNA]</scope>
    <source>
        <strain evidence="5">CCUG 50873</strain>
    </source>
</reference>
<sequence>MTDDPTPEVPASRRLTVARERVRDAQAAVDAARAALEDANPGDGTRGRRWGRTVVATSVLALVVAVAAALVGVILIPDSGSGDDTGSVVAASTAAVTTVLTADPAHPDRYLAAARDVSGGEFRRRIDAAAPAITAAVAGLSSAGSGQVVAAGVVGSAPASGPADVLVVAEATAPELVGGSSGDRRIVLSVTMIRRGDRWVIGQVTPR</sequence>
<evidence type="ECO:0000313" key="5">
    <source>
        <dbReference type="Proteomes" id="UP001597068"/>
    </source>
</evidence>
<dbReference type="PANTHER" id="PTHR37042:SF4">
    <property type="entry name" value="OUTER MEMBRANE PROTEIN RV1973"/>
    <property type="match status" value="1"/>
</dbReference>
<feature type="transmembrane region" description="Helical" evidence="3">
    <location>
        <begin position="54"/>
        <end position="76"/>
    </location>
</feature>
<evidence type="ECO:0000256" key="1">
    <source>
        <dbReference type="ARBA" id="ARBA00004370"/>
    </source>
</evidence>
<gene>
    <name evidence="4" type="ORF">ACFQ04_02160</name>
</gene>
<dbReference type="Proteomes" id="UP001597068">
    <property type="component" value="Unassembled WGS sequence"/>
</dbReference>
<comment type="caution">
    <text evidence="4">The sequence shown here is derived from an EMBL/GenBank/DDBJ whole genome shotgun (WGS) entry which is preliminary data.</text>
</comment>
<proteinExistence type="predicted"/>
<evidence type="ECO:0000313" key="4">
    <source>
        <dbReference type="EMBL" id="MFD0924532.1"/>
    </source>
</evidence>
<accession>A0ABW3G2R3</accession>
<name>A0ABW3G2R3_9NOCA</name>
<protein>
    <recommendedName>
        <fullName evidence="6">Mce-associated membrane protein</fullName>
    </recommendedName>
</protein>
<dbReference type="EMBL" id="JBHTIL010000001">
    <property type="protein sequence ID" value="MFD0924532.1"/>
    <property type="molecule type" value="Genomic_DNA"/>
</dbReference>
<dbReference type="RefSeq" id="WP_253647443.1">
    <property type="nucleotide sequence ID" value="NZ_BAAAMO010000002.1"/>
</dbReference>
<organism evidence="4 5">
    <name type="scientific">Williamsia deligens</name>
    <dbReference type="NCBI Taxonomy" id="321325"/>
    <lineage>
        <taxon>Bacteria</taxon>
        <taxon>Bacillati</taxon>
        <taxon>Actinomycetota</taxon>
        <taxon>Actinomycetes</taxon>
        <taxon>Mycobacteriales</taxon>
        <taxon>Nocardiaceae</taxon>
        <taxon>Williamsia</taxon>
    </lineage>
</organism>
<evidence type="ECO:0000256" key="3">
    <source>
        <dbReference type="SAM" id="Phobius"/>
    </source>
</evidence>
<evidence type="ECO:0000256" key="2">
    <source>
        <dbReference type="ARBA" id="ARBA00023136"/>
    </source>
</evidence>
<evidence type="ECO:0008006" key="6">
    <source>
        <dbReference type="Google" id="ProtNLM"/>
    </source>
</evidence>
<keyword evidence="3" id="KW-0812">Transmembrane</keyword>
<keyword evidence="3" id="KW-1133">Transmembrane helix</keyword>